<organism evidence="2 3">
    <name type="scientific">Photobacterium aphoticum</name>
    <dbReference type="NCBI Taxonomy" id="754436"/>
    <lineage>
        <taxon>Bacteria</taxon>
        <taxon>Pseudomonadati</taxon>
        <taxon>Pseudomonadota</taxon>
        <taxon>Gammaproteobacteria</taxon>
        <taxon>Vibrionales</taxon>
        <taxon>Vibrionaceae</taxon>
        <taxon>Photobacterium</taxon>
    </lineage>
</organism>
<evidence type="ECO:0000256" key="1">
    <source>
        <dbReference type="SAM" id="Phobius"/>
    </source>
</evidence>
<accession>A0A090QLS9</accession>
<dbReference type="EMBL" id="BBMN01000003">
    <property type="protein sequence ID" value="GAL03881.1"/>
    <property type="molecule type" value="Genomic_DNA"/>
</dbReference>
<feature type="transmembrane region" description="Helical" evidence="1">
    <location>
        <begin position="14"/>
        <end position="36"/>
    </location>
</feature>
<evidence type="ECO:0000313" key="2">
    <source>
        <dbReference type="EMBL" id="GAL03881.1"/>
    </source>
</evidence>
<comment type="caution">
    <text evidence="2">The sequence shown here is derived from an EMBL/GenBank/DDBJ whole genome shotgun (WGS) entry which is preliminary data.</text>
</comment>
<sequence length="47" mass="5485">MHIFNAESVVCRTLVYFSTGGNVLLQLFALMTYQIIHLKRMILQRVD</sequence>
<reference evidence="2 3" key="1">
    <citation type="journal article" date="2014" name="Genome Announc.">
        <title>Draft Genome Sequences of Two Vibrionaceae Species, Vibrio ponticus C121 and Photobacterium aphoticum C119, Isolated as Coral Reef Microbiota.</title>
        <authorList>
            <person name="Al-saari N."/>
            <person name="Meirelles P.M."/>
            <person name="Mino S."/>
            <person name="Suda W."/>
            <person name="Oshima K."/>
            <person name="Hattori M."/>
            <person name="Ohkuma M."/>
            <person name="Thompson F.L."/>
            <person name="Gomez-Gil B."/>
            <person name="Sawabe T."/>
            <person name="Sawabe T."/>
        </authorList>
    </citation>
    <scope>NUCLEOTIDE SEQUENCE [LARGE SCALE GENOMIC DNA]</scope>
    <source>
        <strain evidence="2 3">JCM 19237</strain>
    </source>
</reference>
<protein>
    <submittedName>
        <fullName evidence="2">Uncharacterized protein</fullName>
    </submittedName>
</protein>
<name>A0A090QLS9_9GAMM</name>
<evidence type="ECO:0000313" key="3">
    <source>
        <dbReference type="Proteomes" id="UP000029227"/>
    </source>
</evidence>
<keyword evidence="1" id="KW-0812">Transmembrane</keyword>
<keyword evidence="1" id="KW-0472">Membrane</keyword>
<dbReference type="Proteomes" id="UP000029227">
    <property type="component" value="Unassembled WGS sequence"/>
</dbReference>
<gene>
    <name evidence="2" type="ORF">JCM19237_2032</name>
</gene>
<dbReference type="AlphaFoldDB" id="A0A090QLS9"/>
<proteinExistence type="predicted"/>
<dbReference type="STRING" id="754436.JCM19237_2032"/>
<keyword evidence="1" id="KW-1133">Transmembrane helix</keyword>